<dbReference type="HOGENOM" id="CLU_1760209_0_0_1"/>
<dbReference type="InParanoid" id="G2XF94"/>
<accession>G2XF94</accession>
<dbReference type="RefSeq" id="XP_009649438.1">
    <property type="nucleotide sequence ID" value="XM_009651143.1"/>
</dbReference>
<organism evidence="1 2">
    <name type="scientific">Verticillium dahliae (strain VdLs.17 / ATCC MYA-4575 / FGSC 10137)</name>
    <name type="common">Verticillium wilt</name>
    <dbReference type="NCBI Taxonomy" id="498257"/>
    <lineage>
        <taxon>Eukaryota</taxon>
        <taxon>Fungi</taxon>
        <taxon>Dikarya</taxon>
        <taxon>Ascomycota</taxon>
        <taxon>Pezizomycotina</taxon>
        <taxon>Sordariomycetes</taxon>
        <taxon>Hypocreomycetidae</taxon>
        <taxon>Glomerellales</taxon>
        <taxon>Plectosphaerellaceae</taxon>
        <taxon>Verticillium</taxon>
    </lineage>
</organism>
<evidence type="ECO:0000313" key="1">
    <source>
        <dbReference type="EMBL" id="EGY18492.1"/>
    </source>
</evidence>
<proteinExistence type="predicted"/>
<sequence length="148" mass="16674">MTCDACHERSGATDTMFRKADIGATSMAGGWILGASWRTRWSSGHDRLSLIWKKKISLHLLQQRDEKECEGKIFDNWRYGWAFSLPLILQRGRGISDPGARQEGPSTIKRLRSGRESEAASALRLARGKHEQRCASLPAPRVCFTRNC</sequence>
<reference evidence="1 2" key="1">
    <citation type="submission" date="2008-03" db="EMBL/GenBank/DDBJ databases">
        <title>The Genome Sequence of Verticillium dahliae VdLs.17.</title>
        <authorList>
            <consortium name="The Broad Institute Genome Sequencing Platform"/>
            <person name="Ma L.-J.J."/>
            <person name="Klosterman S.J."/>
            <person name="Subbarao K."/>
            <person name="Dobinson K."/>
            <person name="Veronese P."/>
            <person name="Kang S."/>
            <person name="Gold S.E."/>
            <person name="Young S."/>
            <person name="Jaffe D."/>
            <person name="Gnerre S."/>
            <person name="Berlin A."/>
            <person name="Heiman D."/>
            <person name="Hepburn T."/>
            <person name="Sykes S."/>
            <person name="Alvarado L."/>
            <person name="Kodira C.D."/>
            <person name="Lander E."/>
            <person name="Galagan J."/>
            <person name="Nusbaum C."/>
            <person name="Birren B."/>
        </authorList>
    </citation>
    <scope>NUCLEOTIDE SEQUENCE [LARGE SCALE GENOMIC DNA]</scope>
    <source>
        <strain evidence="2">VdLs.17 / ATCC MYA-4575 / FGSC 10137</strain>
    </source>
</reference>
<dbReference type="GeneID" id="20710289"/>
<dbReference type="AlphaFoldDB" id="G2XF94"/>
<dbReference type="KEGG" id="vda:VDAG_08826"/>
<gene>
    <name evidence="1" type="ORF">VDAG_08826</name>
</gene>
<protein>
    <submittedName>
        <fullName evidence="1">Uncharacterized protein</fullName>
    </submittedName>
</protein>
<keyword evidence="2" id="KW-1185">Reference proteome</keyword>
<name>G2XF94_VERDV</name>
<dbReference type="EMBL" id="DS572716">
    <property type="protein sequence ID" value="EGY18492.1"/>
    <property type="molecule type" value="Genomic_DNA"/>
</dbReference>
<evidence type="ECO:0000313" key="2">
    <source>
        <dbReference type="Proteomes" id="UP000001611"/>
    </source>
</evidence>
<dbReference type="Proteomes" id="UP000001611">
    <property type="component" value="Chromosome 1"/>
</dbReference>